<organism evidence="4 5">
    <name type="scientific">Candidatus Haliotispira prima</name>
    <dbReference type="NCBI Taxonomy" id="3034016"/>
    <lineage>
        <taxon>Bacteria</taxon>
        <taxon>Pseudomonadati</taxon>
        <taxon>Spirochaetota</taxon>
        <taxon>Spirochaetia</taxon>
        <taxon>Spirochaetales</taxon>
        <taxon>Spirochaetaceae</taxon>
        <taxon>Candidatus Haliotispira</taxon>
    </lineage>
</organism>
<dbReference type="PROSITE" id="PS50977">
    <property type="entry name" value="HTH_TETR_2"/>
    <property type="match status" value="1"/>
</dbReference>
<evidence type="ECO:0000256" key="2">
    <source>
        <dbReference type="PROSITE-ProRule" id="PRU00335"/>
    </source>
</evidence>
<protein>
    <submittedName>
        <fullName evidence="4">TetR/AcrR family transcriptional regulator</fullName>
    </submittedName>
</protein>
<evidence type="ECO:0000313" key="5">
    <source>
        <dbReference type="Proteomes" id="UP001228690"/>
    </source>
</evidence>
<dbReference type="Gene3D" id="1.10.357.10">
    <property type="entry name" value="Tetracycline Repressor, domain 2"/>
    <property type="match status" value="1"/>
</dbReference>
<dbReference type="EMBL" id="CP123443">
    <property type="protein sequence ID" value="WGK68352.1"/>
    <property type="molecule type" value="Genomic_DNA"/>
</dbReference>
<dbReference type="PANTHER" id="PTHR43479">
    <property type="entry name" value="ACREF/ENVCD OPERON REPRESSOR-RELATED"/>
    <property type="match status" value="1"/>
</dbReference>
<feature type="domain" description="HTH tetR-type" evidence="3">
    <location>
        <begin position="18"/>
        <end position="78"/>
    </location>
</feature>
<evidence type="ECO:0000259" key="3">
    <source>
        <dbReference type="PROSITE" id="PS50977"/>
    </source>
</evidence>
<keyword evidence="5" id="KW-1185">Reference proteome</keyword>
<dbReference type="InterPro" id="IPR009057">
    <property type="entry name" value="Homeodomain-like_sf"/>
</dbReference>
<dbReference type="InterPro" id="IPR023772">
    <property type="entry name" value="DNA-bd_HTH_TetR-type_CS"/>
</dbReference>
<reference evidence="4 5" key="1">
    <citation type="submission" date="2023-04" db="EMBL/GenBank/DDBJ databases">
        <title>Spirochaete genome identified in red abalone sample constitutes a novel genus.</title>
        <authorList>
            <person name="Sharma S.P."/>
            <person name="Purcell C.M."/>
            <person name="Hyde J.R."/>
            <person name="Severin A.J."/>
        </authorList>
    </citation>
    <scope>NUCLEOTIDE SEQUENCE [LARGE SCALE GENOMIC DNA]</scope>
    <source>
        <strain evidence="4 5">SP-2023</strain>
    </source>
</reference>
<gene>
    <name evidence="4" type="ORF">P0082_07640</name>
</gene>
<name>A0ABY8MEE3_9SPIO</name>
<dbReference type="PANTHER" id="PTHR43479:SF11">
    <property type="entry name" value="ACREF_ENVCD OPERON REPRESSOR-RELATED"/>
    <property type="match status" value="1"/>
</dbReference>
<proteinExistence type="predicted"/>
<evidence type="ECO:0000313" key="4">
    <source>
        <dbReference type="EMBL" id="WGK68352.1"/>
    </source>
</evidence>
<feature type="DNA-binding region" description="H-T-H motif" evidence="2">
    <location>
        <begin position="41"/>
        <end position="60"/>
    </location>
</feature>
<dbReference type="InterPro" id="IPR050624">
    <property type="entry name" value="HTH-type_Tx_Regulator"/>
</dbReference>
<dbReference type="PRINTS" id="PR00455">
    <property type="entry name" value="HTHTETR"/>
</dbReference>
<dbReference type="RefSeq" id="WP_326926528.1">
    <property type="nucleotide sequence ID" value="NZ_CP123443.1"/>
</dbReference>
<dbReference type="Pfam" id="PF00440">
    <property type="entry name" value="TetR_N"/>
    <property type="match status" value="1"/>
</dbReference>
<dbReference type="InterPro" id="IPR001647">
    <property type="entry name" value="HTH_TetR"/>
</dbReference>
<dbReference type="PROSITE" id="PS01081">
    <property type="entry name" value="HTH_TETR_1"/>
    <property type="match status" value="1"/>
</dbReference>
<dbReference type="SUPFAM" id="SSF46689">
    <property type="entry name" value="Homeodomain-like"/>
    <property type="match status" value="1"/>
</dbReference>
<keyword evidence="1 2" id="KW-0238">DNA-binding</keyword>
<sequence>MTAARGFHYFVVMRKKDDKKAEAISNATQKIVCQYGLDRASIANIAKEASVSPATIYLYFKDKSDLLSTVFLVEKQAILNTLIAALSPNSSFIDSFAAAHKATFEYMWKNPVSLRFTKILEITPYNPPKELSEQYGKFWDFWESGIKQGLIENISIDCIMIMVLAPLSDAVLQFHSLYCSCHDNFKAGQIHDEEAHQLAAKYVERVEKMQKQLFHLTWKALKKQI</sequence>
<accession>A0ABY8MEE3</accession>
<dbReference type="Proteomes" id="UP001228690">
    <property type="component" value="Chromosome"/>
</dbReference>
<evidence type="ECO:0000256" key="1">
    <source>
        <dbReference type="ARBA" id="ARBA00023125"/>
    </source>
</evidence>